<gene>
    <name evidence="8" type="ORF">GCM10022380_00830</name>
</gene>
<keyword evidence="9" id="KW-1185">Reference proteome</keyword>
<organism evidence="8 9">
    <name type="scientific">Amycolatopsis tucumanensis</name>
    <dbReference type="NCBI Taxonomy" id="401106"/>
    <lineage>
        <taxon>Bacteria</taxon>
        <taxon>Bacillati</taxon>
        <taxon>Actinomycetota</taxon>
        <taxon>Actinomycetes</taxon>
        <taxon>Pseudonocardiales</taxon>
        <taxon>Pseudonocardiaceae</taxon>
        <taxon>Amycolatopsis</taxon>
    </lineage>
</organism>
<feature type="domain" description="Lipopolysaccharide assembly protein A" evidence="7">
    <location>
        <begin position="92"/>
        <end position="143"/>
    </location>
</feature>
<keyword evidence="1" id="KW-1003">Cell membrane</keyword>
<evidence type="ECO:0000256" key="4">
    <source>
        <dbReference type="ARBA" id="ARBA00023136"/>
    </source>
</evidence>
<evidence type="ECO:0000256" key="1">
    <source>
        <dbReference type="ARBA" id="ARBA00022475"/>
    </source>
</evidence>
<comment type="caution">
    <text evidence="8">The sequence shown here is derived from an EMBL/GenBank/DDBJ whole genome shotgun (WGS) entry which is preliminary data.</text>
</comment>
<feature type="compositionally biased region" description="Low complexity" evidence="5">
    <location>
        <begin position="37"/>
        <end position="51"/>
    </location>
</feature>
<accession>A0ABP7HGJ8</accession>
<evidence type="ECO:0000313" key="8">
    <source>
        <dbReference type="EMBL" id="GAA3788533.1"/>
    </source>
</evidence>
<sequence>MSNLLDRARRARARYGTDDTSVSQPEKQHDAAPPAPVVAGPAAPQAAAGEPAPTPASRPRKTRVARTRISGTWVAVIIAVLVLVFLLIFILQNPTRTELTFLGASGTLPAGVAMLLAAVGGALLVALIGSARILQLRHTARRRHH</sequence>
<evidence type="ECO:0000313" key="9">
    <source>
        <dbReference type="Proteomes" id="UP001501624"/>
    </source>
</evidence>
<dbReference type="InterPro" id="IPR010445">
    <property type="entry name" value="LapA_dom"/>
</dbReference>
<dbReference type="Proteomes" id="UP001501624">
    <property type="component" value="Unassembled WGS sequence"/>
</dbReference>
<evidence type="ECO:0000256" key="6">
    <source>
        <dbReference type="SAM" id="Phobius"/>
    </source>
</evidence>
<proteinExistence type="predicted"/>
<evidence type="ECO:0000256" key="3">
    <source>
        <dbReference type="ARBA" id="ARBA00022989"/>
    </source>
</evidence>
<evidence type="ECO:0000256" key="2">
    <source>
        <dbReference type="ARBA" id="ARBA00022692"/>
    </source>
</evidence>
<reference evidence="9" key="1">
    <citation type="journal article" date="2019" name="Int. J. Syst. Evol. Microbiol.">
        <title>The Global Catalogue of Microorganisms (GCM) 10K type strain sequencing project: providing services to taxonomists for standard genome sequencing and annotation.</title>
        <authorList>
            <consortium name="The Broad Institute Genomics Platform"/>
            <consortium name="The Broad Institute Genome Sequencing Center for Infectious Disease"/>
            <person name="Wu L."/>
            <person name="Ma J."/>
        </authorList>
    </citation>
    <scope>NUCLEOTIDE SEQUENCE [LARGE SCALE GENOMIC DNA]</scope>
    <source>
        <strain evidence="9">JCM 17017</strain>
    </source>
</reference>
<keyword evidence="2 6" id="KW-0812">Transmembrane</keyword>
<feature type="region of interest" description="Disordered" evidence="5">
    <location>
        <begin position="1"/>
        <end position="63"/>
    </location>
</feature>
<feature type="transmembrane region" description="Helical" evidence="6">
    <location>
        <begin position="70"/>
        <end position="91"/>
    </location>
</feature>
<name>A0ABP7HGJ8_9PSEU</name>
<evidence type="ECO:0000259" key="7">
    <source>
        <dbReference type="Pfam" id="PF06305"/>
    </source>
</evidence>
<dbReference type="Pfam" id="PF06305">
    <property type="entry name" value="LapA_dom"/>
    <property type="match status" value="1"/>
</dbReference>
<keyword evidence="4 6" id="KW-0472">Membrane</keyword>
<feature type="transmembrane region" description="Helical" evidence="6">
    <location>
        <begin position="111"/>
        <end position="134"/>
    </location>
</feature>
<protein>
    <recommendedName>
        <fullName evidence="7">Lipopolysaccharide assembly protein A domain-containing protein</fullName>
    </recommendedName>
</protein>
<dbReference type="EMBL" id="BAABCM010000001">
    <property type="protein sequence ID" value="GAA3788533.1"/>
    <property type="molecule type" value="Genomic_DNA"/>
</dbReference>
<evidence type="ECO:0000256" key="5">
    <source>
        <dbReference type="SAM" id="MobiDB-lite"/>
    </source>
</evidence>
<keyword evidence="3 6" id="KW-1133">Transmembrane helix</keyword>